<dbReference type="InterPro" id="IPR040233">
    <property type="entry name" value="CCD97-like_C"/>
</dbReference>
<feature type="compositionally biased region" description="Acidic residues" evidence="1">
    <location>
        <begin position="227"/>
        <end position="238"/>
    </location>
</feature>
<evidence type="ECO:0000256" key="1">
    <source>
        <dbReference type="SAM" id="MobiDB-lite"/>
    </source>
</evidence>
<dbReference type="InterPro" id="IPR018613">
    <property type="entry name" value="Ccdc97-like"/>
</dbReference>
<dbReference type="Proteomes" id="UP000186601">
    <property type="component" value="Unassembled WGS sequence"/>
</dbReference>
<protein>
    <recommendedName>
        <fullName evidence="2">CCD97-like C-terminal domain-containing protein</fullName>
    </recommendedName>
</protein>
<organism evidence="3 4">
    <name type="scientific">Hermanssonia centrifuga</name>
    <dbReference type="NCBI Taxonomy" id="98765"/>
    <lineage>
        <taxon>Eukaryota</taxon>
        <taxon>Fungi</taxon>
        <taxon>Dikarya</taxon>
        <taxon>Basidiomycota</taxon>
        <taxon>Agaricomycotina</taxon>
        <taxon>Agaricomycetes</taxon>
        <taxon>Polyporales</taxon>
        <taxon>Meruliaceae</taxon>
        <taxon>Hermanssonia</taxon>
    </lineage>
</organism>
<dbReference type="PANTHER" id="PTHR31840">
    <property type="entry name" value="COILED-COIL DOMAIN-CONTAINING PROTEIN 97"/>
    <property type="match status" value="1"/>
</dbReference>
<reference evidence="3 4" key="1">
    <citation type="submission" date="2018-02" db="EMBL/GenBank/DDBJ databases">
        <title>Genome sequence of the basidiomycete white-rot fungus Phlebia centrifuga.</title>
        <authorList>
            <person name="Granchi Z."/>
            <person name="Peng M."/>
            <person name="de Vries R.P."/>
            <person name="Hilden K."/>
            <person name="Makela M.R."/>
            <person name="Grigoriev I."/>
            <person name="Riley R."/>
        </authorList>
    </citation>
    <scope>NUCLEOTIDE SEQUENCE [LARGE SCALE GENOMIC DNA]</scope>
    <source>
        <strain evidence="3 4">FBCC195</strain>
    </source>
</reference>
<proteinExistence type="predicted"/>
<feature type="region of interest" description="Disordered" evidence="1">
    <location>
        <begin position="227"/>
        <end position="250"/>
    </location>
</feature>
<comment type="caution">
    <text evidence="3">The sequence shown here is derived from an EMBL/GenBank/DDBJ whole genome shotgun (WGS) entry which is preliminary data.</text>
</comment>
<dbReference type="OrthoDB" id="3345311at2759"/>
<dbReference type="PANTHER" id="PTHR31840:SF1">
    <property type="entry name" value="COILED-COIL DOMAIN-CONTAINING PROTEIN 97"/>
    <property type="match status" value="1"/>
</dbReference>
<evidence type="ECO:0000313" key="4">
    <source>
        <dbReference type="Proteomes" id="UP000186601"/>
    </source>
</evidence>
<sequence length="250" mass="29135">MEPSASSSSFDTSAVLSYLGFPHDYQPSPVQAPVDFLSRNIRYLPPHLLTLFSAVTSPKQRTAIPVIRNRRLRYTESSPPELSFQAARTMWPSLWQGLEIQSQIREEAREEREWAEREFLGGAAKQVGKLGTLLGGYHEEREAERIRTVRRQQREFEESLPEEDEDTDDEEVAQAVVTEEMSPEEAQALFLRRVSEKFIYGLLDSIDYNQVDWEERWDIGIDRDDEERWFDEEEESTEDITQMGEPERDV</sequence>
<dbReference type="AlphaFoldDB" id="A0A2R6RZM7"/>
<evidence type="ECO:0000313" key="3">
    <source>
        <dbReference type="EMBL" id="PSS35484.1"/>
    </source>
</evidence>
<gene>
    <name evidence="3" type="ORF">PHLCEN_2v1639</name>
</gene>
<accession>A0A2R6RZM7</accession>
<feature type="domain" description="CCD97-like C-terminal" evidence="2">
    <location>
        <begin position="128"/>
        <end position="233"/>
    </location>
</feature>
<name>A0A2R6RZM7_9APHY</name>
<keyword evidence="4" id="KW-1185">Reference proteome</keyword>
<dbReference type="EMBL" id="MLYV02000126">
    <property type="protein sequence ID" value="PSS35484.1"/>
    <property type="molecule type" value="Genomic_DNA"/>
</dbReference>
<dbReference type="STRING" id="98765.A0A2R6RZM7"/>
<dbReference type="Pfam" id="PF09747">
    <property type="entry name" value="CCD97-like_C"/>
    <property type="match status" value="1"/>
</dbReference>
<evidence type="ECO:0000259" key="2">
    <source>
        <dbReference type="Pfam" id="PF09747"/>
    </source>
</evidence>